<proteinExistence type="predicted"/>
<dbReference type="OrthoDB" id="248222at2759"/>
<evidence type="ECO:0000313" key="2">
    <source>
        <dbReference type="EMBL" id="ACO67260.1"/>
    </source>
</evidence>
<feature type="region of interest" description="Disordered" evidence="1">
    <location>
        <begin position="1"/>
        <end position="141"/>
    </location>
</feature>
<organism evidence="2 3">
    <name type="scientific">Micromonas commoda (strain RCC299 / NOUM17 / CCMP2709)</name>
    <name type="common">Picoplanktonic green alga</name>
    <dbReference type="NCBI Taxonomy" id="296587"/>
    <lineage>
        <taxon>Eukaryota</taxon>
        <taxon>Viridiplantae</taxon>
        <taxon>Chlorophyta</taxon>
        <taxon>Mamiellophyceae</taxon>
        <taxon>Mamiellales</taxon>
        <taxon>Mamiellaceae</taxon>
        <taxon>Micromonas</taxon>
    </lineage>
</organism>
<accession>C1EHA3</accession>
<dbReference type="KEGG" id="mis:MICPUN_64154"/>
<evidence type="ECO:0000256" key="1">
    <source>
        <dbReference type="SAM" id="MobiDB-lite"/>
    </source>
</evidence>
<reference evidence="2 3" key="1">
    <citation type="journal article" date="2009" name="Science">
        <title>Green evolution and dynamic adaptations revealed by genomes of the marine picoeukaryotes Micromonas.</title>
        <authorList>
            <person name="Worden A.Z."/>
            <person name="Lee J.H."/>
            <person name="Mock T."/>
            <person name="Rouze P."/>
            <person name="Simmons M.P."/>
            <person name="Aerts A.L."/>
            <person name="Allen A.E."/>
            <person name="Cuvelier M.L."/>
            <person name="Derelle E."/>
            <person name="Everett M.V."/>
            <person name="Foulon E."/>
            <person name="Grimwood J."/>
            <person name="Gundlach H."/>
            <person name="Henrissat B."/>
            <person name="Napoli C."/>
            <person name="McDonald S.M."/>
            <person name="Parker M.S."/>
            <person name="Rombauts S."/>
            <person name="Salamov A."/>
            <person name="Von Dassow P."/>
            <person name="Badger J.H."/>
            <person name="Coutinho P.M."/>
            <person name="Demir E."/>
            <person name="Dubchak I."/>
            <person name="Gentemann C."/>
            <person name="Eikrem W."/>
            <person name="Gready J.E."/>
            <person name="John U."/>
            <person name="Lanier W."/>
            <person name="Lindquist E.A."/>
            <person name="Lucas S."/>
            <person name="Mayer K.F."/>
            <person name="Moreau H."/>
            <person name="Not F."/>
            <person name="Otillar R."/>
            <person name="Panaud O."/>
            <person name="Pangilinan J."/>
            <person name="Paulsen I."/>
            <person name="Piegu B."/>
            <person name="Poliakov A."/>
            <person name="Robbens S."/>
            <person name="Schmutz J."/>
            <person name="Toulza E."/>
            <person name="Wyss T."/>
            <person name="Zelensky A."/>
            <person name="Zhou K."/>
            <person name="Armbrust E.V."/>
            <person name="Bhattacharya D."/>
            <person name="Goodenough U.W."/>
            <person name="Van de Peer Y."/>
            <person name="Grigoriev I.V."/>
        </authorList>
    </citation>
    <scope>NUCLEOTIDE SEQUENCE [LARGE SCALE GENOMIC DNA]</scope>
    <source>
        <strain evidence="3">RCC299 / NOUM17</strain>
    </source>
</reference>
<feature type="compositionally biased region" description="Low complexity" evidence="1">
    <location>
        <begin position="119"/>
        <end position="131"/>
    </location>
</feature>
<dbReference type="AlphaFoldDB" id="C1EHA3"/>
<sequence length="327" mass="35156">MTTVHTPTGPPKVRAAKSWDKLRRKPSWSQPSSPEEKDAVAAGKRSPDENRAGRSSNTHDEGAFAGAMAKLKVSPPKGTAGARRGESSSPPKPAPASAQKKPAETEQPPTRSAQDARVSSSAEPSSTTSAPGADAGGEDGLDRGAAFEWLLQRQIEVEMTLREKKVASAEDLEHVAETFRDLNQLFLELHAAAAELTVANKRPCSVAALFQELLHKIAGVNAGLGMEGQRGEGNVPMHQAKVLDRRHRTSTECGDVNMVLGPERVRGMVLRVRDLRQALRIKVEDANDVRMAEEAVKAGHAFWTKLREHANAHGADAFAALAKLRDA</sequence>
<dbReference type="GeneID" id="8249144"/>
<dbReference type="eggNOG" id="ENOG502QSVS">
    <property type="taxonomic scope" value="Eukaryota"/>
</dbReference>
<evidence type="ECO:0000313" key="3">
    <source>
        <dbReference type="Proteomes" id="UP000002009"/>
    </source>
</evidence>
<dbReference type="InParanoid" id="C1EHA3"/>
<dbReference type="RefSeq" id="XP_002506002.1">
    <property type="nucleotide sequence ID" value="XM_002505956.1"/>
</dbReference>
<name>C1EHA3_MICCC</name>
<dbReference type="Proteomes" id="UP000002009">
    <property type="component" value="Chromosome 14"/>
</dbReference>
<keyword evidence="3" id="KW-1185">Reference proteome</keyword>
<protein>
    <submittedName>
        <fullName evidence="2">Uncharacterized protein</fullName>
    </submittedName>
</protein>
<gene>
    <name evidence="2" type="ORF">MICPUN_64154</name>
</gene>
<dbReference type="EMBL" id="CP001332">
    <property type="protein sequence ID" value="ACO67260.1"/>
    <property type="molecule type" value="Genomic_DNA"/>
</dbReference>
<dbReference type="OMA" id="REHANAH"/>
<feature type="compositionally biased region" description="Basic and acidic residues" evidence="1">
    <location>
        <begin position="34"/>
        <end position="62"/>
    </location>
</feature>